<dbReference type="InterPro" id="IPR016163">
    <property type="entry name" value="Ald_DH_C"/>
</dbReference>
<accession>A0A1X2I3M0</accession>
<keyword evidence="2 3" id="KW-0560">Oxidoreductase</keyword>
<dbReference type="PROSITE" id="PS00070">
    <property type="entry name" value="ALDEHYDE_DEHYDR_CYS"/>
    <property type="match status" value="1"/>
</dbReference>
<dbReference type="OrthoDB" id="440325at2759"/>
<dbReference type="PANTHER" id="PTHR43570:SF16">
    <property type="entry name" value="ALDEHYDE DEHYDROGENASE TYPE III, ISOFORM Q"/>
    <property type="match status" value="1"/>
</dbReference>
<organism evidence="8 9">
    <name type="scientific">Absidia repens</name>
    <dbReference type="NCBI Taxonomy" id="90262"/>
    <lineage>
        <taxon>Eukaryota</taxon>
        <taxon>Fungi</taxon>
        <taxon>Fungi incertae sedis</taxon>
        <taxon>Mucoromycota</taxon>
        <taxon>Mucoromycotina</taxon>
        <taxon>Mucoromycetes</taxon>
        <taxon>Mucorales</taxon>
        <taxon>Cunninghamellaceae</taxon>
        <taxon>Absidia</taxon>
    </lineage>
</organism>
<dbReference type="InterPro" id="IPR015590">
    <property type="entry name" value="Aldehyde_DH_dom"/>
</dbReference>
<dbReference type="GO" id="GO:0006081">
    <property type="term" value="P:aldehyde metabolic process"/>
    <property type="evidence" value="ECO:0007669"/>
    <property type="project" value="InterPro"/>
</dbReference>
<dbReference type="PANTHER" id="PTHR43570">
    <property type="entry name" value="ALDEHYDE DEHYDROGENASE"/>
    <property type="match status" value="1"/>
</dbReference>
<evidence type="ECO:0000256" key="2">
    <source>
        <dbReference type="ARBA" id="ARBA00023002"/>
    </source>
</evidence>
<proteinExistence type="inferred from homology"/>
<dbReference type="InterPro" id="IPR016161">
    <property type="entry name" value="Ald_DH/histidinol_DH"/>
</dbReference>
<reference evidence="8 9" key="1">
    <citation type="submission" date="2016-07" db="EMBL/GenBank/DDBJ databases">
        <title>Pervasive Adenine N6-methylation of Active Genes in Fungi.</title>
        <authorList>
            <consortium name="DOE Joint Genome Institute"/>
            <person name="Mondo S.J."/>
            <person name="Dannebaum R.O."/>
            <person name="Kuo R.C."/>
            <person name="Labutti K."/>
            <person name="Haridas S."/>
            <person name="Kuo A."/>
            <person name="Salamov A."/>
            <person name="Ahrendt S.R."/>
            <person name="Lipzen A."/>
            <person name="Sullivan W."/>
            <person name="Andreopoulos W.B."/>
            <person name="Clum A."/>
            <person name="Lindquist E."/>
            <person name="Daum C."/>
            <person name="Ramamoorthy G.K."/>
            <person name="Gryganskyi A."/>
            <person name="Culley D."/>
            <person name="Magnuson J.K."/>
            <person name="James T.Y."/>
            <person name="O'Malley M.A."/>
            <person name="Stajich J.E."/>
            <person name="Spatafora J.W."/>
            <person name="Visel A."/>
            <person name="Grigoriev I.V."/>
        </authorList>
    </citation>
    <scope>NUCLEOTIDE SEQUENCE [LARGE SCALE GENOMIC DNA]</scope>
    <source>
        <strain evidence="8 9">NRRL 1336</strain>
    </source>
</reference>
<feature type="active site" evidence="4">
    <location>
        <position position="232"/>
    </location>
</feature>
<dbReference type="PROSITE" id="PS00687">
    <property type="entry name" value="ALDEHYDE_DEHYDR_GLU"/>
    <property type="match status" value="1"/>
</dbReference>
<evidence type="ECO:0000313" key="8">
    <source>
        <dbReference type="EMBL" id="ORZ08666.1"/>
    </source>
</evidence>
<dbReference type="AlphaFoldDB" id="A0A1X2I3M0"/>
<evidence type="ECO:0000259" key="7">
    <source>
        <dbReference type="Pfam" id="PF00171"/>
    </source>
</evidence>
<dbReference type="Pfam" id="PF00171">
    <property type="entry name" value="Aldedh"/>
    <property type="match status" value="1"/>
</dbReference>
<evidence type="ECO:0000256" key="3">
    <source>
        <dbReference type="PIRNR" id="PIRNR036492"/>
    </source>
</evidence>
<dbReference type="InterPro" id="IPR012394">
    <property type="entry name" value="Aldehyde_DH_NAD(P)"/>
</dbReference>
<dbReference type="InterPro" id="IPR029510">
    <property type="entry name" value="Ald_DH_CS_GLU"/>
</dbReference>
<dbReference type="FunFam" id="3.40.309.10:FF:000003">
    <property type="entry name" value="Aldehyde dehydrogenase"/>
    <property type="match status" value="1"/>
</dbReference>
<keyword evidence="9" id="KW-1185">Reference proteome</keyword>
<evidence type="ECO:0000313" key="9">
    <source>
        <dbReference type="Proteomes" id="UP000193560"/>
    </source>
</evidence>
<dbReference type="Gene3D" id="3.40.605.10">
    <property type="entry name" value="Aldehyde Dehydrogenase, Chain A, domain 1"/>
    <property type="match status" value="2"/>
</dbReference>
<dbReference type="PIRSF" id="PIRSF036492">
    <property type="entry name" value="ALDH"/>
    <property type="match status" value="1"/>
</dbReference>
<feature type="active site" evidence="4 5">
    <location>
        <position position="198"/>
    </location>
</feature>
<sequence length="482" mass="53827">MSPQLTYTAIKDIPGVVDSLRNTFNSGLTKDVDFRKQQLRQLLLFMNEKRDDLMEALFSDLHKHRMESNIGEISSIIDECQYMIKNLDRFTKPITTAKRFKMNALDKTIIRKEAKGVVLVIGQLATNACLSSNTAAVITKFLPDYIDKRAFSFVNGGVEETTTVLEQRFDHIFYTGNGVVGKIVMKAAANHLTPVTLELGGKSPAVVAPDADLDVTANRLVWGKFFNNGQTCVAPDYVLVSKDQQEKLIIAIRKTLLSYYTANPQNCDSYGRIISTRQFDRLKGLLDHYDSSQIAIGGKSDREDLFIEPTILKSISYKDEHIMQQEIFGPILPIIPVDHMEQAIQIINVRDQPLAMYIFAKSPAIYNNILDKTNSGGAVVNDTLMHLQELSLPFGGVGASGMGSYHGEKSFDTFVHERSTMIKSTGFESMLAARYPPYNDDKDTMLSFLVYGLPSTASSKFKALMTVWSAAWNILFKNPANP</sequence>
<gene>
    <name evidence="8" type="ORF">BCR42DRAFT_462852</name>
</gene>
<evidence type="ECO:0000256" key="5">
    <source>
        <dbReference type="PROSITE-ProRule" id="PRU10007"/>
    </source>
</evidence>
<dbReference type="Gene3D" id="3.40.309.10">
    <property type="entry name" value="Aldehyde Dehydrogenase, Chain A, domain 2"/>
    <property type="match status" value="1"/>
</dbReference>
<evidence type="ECO:0000256" key="4">
    <source>
        <dbReference type="PIRSR" id="PIRSR036492-1"/>
    </source>
</evidence>
<dbReference type="InterPro" id="IPR016160">
    <property type="entry name" value="Ald_DH_CS_CYS"/>
</dbReference>
<protein>
    <recommendedName>
        <fullName evidence="3">Aldehyde dehydrogenase</fullName>
    </recommendedName>
</protein>
<dbReference type="STRING" id="90262.A0A1X2I3M0"/>
<dbReference type="EMBL" id="MCGE01000030">
    <property type="protein sequence ID" value="ORZ08666.1"/>
    <property type="molecule type" value="Genomic_DNA"/>
</dbReference>
<name>A0A1X2I3M0_9FUNG</name>
<comment type="similarity">
    <text evidence="1 3 6">Belongs to the aldehyde dehydrogenase family.</text>
</comment>
<dbReference type="SUPFAM" id="SSF53720">
    <property type="entry name" value="ALDH-like"/>
    <property type="match status" value="1"/>
</dbReference>
<dbReference type="Proteomes" id="UP000193560">
    <property type="component" value="Unassembled WGS sequence"/>
</dbReference>
<comment type="caution">
    <text evidence="8">The sequence shown here is derived from an EMBL/GenBank/DDBJ whole genome shotgun (WGS) entry which is preliminary data.</text>
</comment>
<dbReference type="InterPro" id="IPR016162">
    <property type="entry name" value="Ald_DH_N"/>
</dbReference>
<evidence type="ECO:0000256" key="1">
    <source>
        <dbReference type="ARBA" id="ARBA00009986"/>
    </source>
</evidence>
<feature type="domain" description="Aldehyde dehydrogenase" evidence="7">
    <location>
        <begin position="132"/>
        <end position="416"/>
    </location>
</feature>
<dbReference type="GO" id="GO:0005737">
    <property type="term" value="C:cytoplasm"/>
    <property type="evidence" value="ECO:0007669"/>
    <property type="project" value="TreeGrafter"/>
</dbReference>
<evidence type="ECO:0000256" key="6">
    <source>
        <dbReference type="RuleBase" id="RU003345"/>
    </source>
</evidence>
<dbReference type="GO" id="GO:0004029">
    <property type="term" value="F:aldehyde dehydrogenase (NAD+) activity"/>
    <property type="evidence" value="ECO:0007669"/>
    <property type="project" value="TreeGrafter"/>
</dbReference>